<keyword evidence="4" id="KW-1185">Reference proteome</keyword>
<sequence>MKRLVLFIAAAVALASCELFHVSENTTLNVGLRITTLATTKLQVKIVGDPRHSCSVTIKDPHGELLRKFEDDSDVSYSFIPKTTGDYMLAFVNPLADKAVDFSLDLPLSNEGPFASSASEADLAYELEEELRLITLDQKTILDRQTSHLALARNTKAWIKKLTVLELCLCFYALYYVHGEAVKTFYGTRKV</sequence>
<dbReference type="AlphaFoldDB" id="A0A177ECR7"/>
<evidence type="ECO:0000313" key="4">
    <source>
        <dbReference type="Proteomes" id="UP000185944"/>
    </source>
</evidence>
<dbReference type="PROSITE" id="PS51257">
    <property type="entry name" value="PROKAR_LIPOPROTEIN"/>
    <property type="match status" value="1"/>
</dbReference>
<dbReference type="Proteomes" id="UP000185944">
    <property type="component" value="Unassembled WGS sequence"/>
</dbReference>
<name>A0A177ECR7_9MICR</name>
<proteinExistence type="predicted"/>
<dbReference type="GeneID" id="93647278"/>
<protein>
    <recommendedName>
        <fullName evidence="2">GOLD domain-containing protein</fullName>
    </recommendedName>
</protein>
<dbReference type="VEuPathDB" id="MicrosporidiaDB:NEDG_00928"/>
<reference evidence="3 4" key="1">
    <citation type="submission" date="2016-02" db="EMBL/GenBank/DDBJ databases">
        <title>Discovery of a natural microsporidian pathogen with a broad tissue tropism in Caenorhabditis elegans.</title>
        <authorList>
            <person name="Luallen R.J."/>
            <person name="Reinke A.W."/>
            <person name="Tong L."/>
            <person name="Botts M.R."/>
            <person name="Felix M.-A."/>
            <person name="Troemel E.R."/>
        </authorList>
    </citation>
    <scope>NUCLEOTIDE SEQUENCE [LARGE SCALE GENOMIC DNA]</scope>
    <source>
        <strain evidence="3 4">JUm2807</strain>
    </source>
</reference>
<feature type="domain" description="GOLD" evidence="2">
    <location>
        <begin position="40"/>
        <end position="171"/>
    </location>
</feature>
<feature type="signal peptide" evidence="1">
    <location>
        <begin position="1"/>
        <end position="17"/>
    </location>
</feature>
<dbReference type="OrthoDB" id="2187334at2759"/>
<dbReference type="InterPro" id="IPR009038">
    <property type="entry name" value="GOLD_dom"/>
</dbReference>
<accession>A0A177ECR7</accession>
<evidence type="ECO:0000259" key="2">
    <source>
        <dbReference type="Pfam" id="PF01105"/>
    </source>
</evidence>
<keyword evidence="1" id="KW-0732">Signal</keyword>
<comment type="caution">
    <text evidence="3">The sequence shown here is derived from an EMBL/GenBank/DDBJ whole genome shotgun (WGS) entry which is preliminary data.</text>
</comment>
<evidence type="ECO:0000313" key="3">
    <source>
        <dbReference type="EMBL" id="OAG28789.1"/>
    </source>
</evidence>
<feature type="chain" id="PRO_5008060318" description="GOLD domain-containing protein" evidence="1">
    <location>
        <begin position="18"/>
        <end position="191"/>
    </location>
</feature>
<dbReference type="EMBL" id="LTDL01000042">
    <property type="protein sequence ID" value="OAG28789.1"/>
    <property type="molecule type" value="Genomic_DNA"/>
</dbReference>
<evidence type="ECO:0000256" key="1">
    <source>
        <dbReference type="SAM" id="SignalP"/>
    </source>
</evidence>
<gene>
    <name evidence="3" type="ORF">NEDG_00928</name>
</gene>
<dbReference type="RefSeq" id="XP_067543534.1">
    <property type="nucleotide sequence ID" value="XM_067688346.1"/>
</dbReference>
<dbReference type="Pfam" id="PF01105">
    <property type="entry name" value="EMP24_GP25L"/>
    <property type="match status" value="1"/>
</dbReference>
<organism evidence="3 4">
    <name type="scientific">Nematocida displodere</name>
    <dbReference type="NCBI Taxonomy" id="1805483"/>
    <lineage>
        <taxon>Eukaryota</taxon>
        <taxon>Fungi</taxon>
        <taxon>Fungi incertae sedis</taxon>
        <taxon>Microsporidia</taxon>
        <taxon>Nematocida</taxon>
    </lineage>
</organism>